<feature type="transmembrane region" description="Helical" evidence="1">
    <location>
        <begin position="20"/>
        <end position="40"/>
    </location>
</feature>
<keyword evidence="1" id="KW-0472">Membrane</keyword>
<sequence>MEKFFYAIVGEHTNVNAGLGRFILLFIAFMVIGGGAFWFLRQS</sequence>
<keyword evidence="1" id="KW-1133">Transmembrane helix</keyword>
<protein>
    <submittedName>
        <fullName evidence="2">Uncharacterized protein</fullName>
    </submittedName>
</protein>
<dbReference type="EMBL" id="JAUSVF010000001">
    <property type="protein sequence ID" value="MDQ0320258.1"/>
    <property type="molecule type" value="Genomic_DNA"/>
</dbReference>
<reference evidence="2 3" key="1">
    <citation type="submission" date="2023-07" db="EMBL/GenBank/DDBJ databases">
        <title>Genomic Encyclopedia of Type Strains, Phase IV (KMG-IV): sequencing the most valuable type-strain genomes for metagenomic binning, comparative biology and taxonomic classification.</title>
        <authorList>
            <person name="Goeker M."/>
        </authorList>
    </citation>
    <scope>NUCLEOTIDE SEQUENCE [LARGE SCALE GENOMIC DNA]</scope>
    <source>
        <strain evidence="2 3">DSM 1112</strain>
    </source>
</reference>
<gene>
    <name evidence="2" type="ORF">QO002_002396</name>
</gene>
<accession>A0ABU0BQM7</accession>
<keyword evidence="3" id="KW-1185">Reference proteome</keyword>
<comment type="caution">
    <text evidence="2">The sequence shown here is derived from an EMBL/GenBank/DDBJ whole genome shotgun (WGS) entry which is preliminary data.</text>
</comment>
<organism evidence="2 3">
    <name type="scientific">Pararhizobium capsulatum DSM 1112</name>
    <dbReference type="NCBI Taxonomy" id="1121113"/>
    <lineage>
        <taxon>Bacteria</taxon>
        <taxon>Pseudomonadati</taxon>
        <taxon>Pseudomonadota</taxon>
        <taxon>Alphaproteobacteria</taxon>
        <taxon>Hyphomicrobiales</taxon>
        <taxon>Rhizobiaceae</taxon>
        <taxon>Rhizobium/Agrobacterium group</taxon>
        <taxon>Pararhizobium</taxon>
    </lineage>
</organism>
<evidence type="ECO:0000313" key="3">
    <source>
        <dbReference type="Proteomes" id="UP001230207"/>
    </source>
</evidence>
<name>A0ABU0BQM7_9HYPH</name>
<dbReference type="RefSeq" id="WP_307229861.1">
    <property type="nucleotide sequence ID" value="NZ_JAUSVF010000001.1"/>
</dbReference>
<keyword evidence="1" id="KW-0812">Transmembrane</keyword>
<evidence type="ECO:0000256" key="1">
    <source>
        <dbReference type="SAM" id="Phobius"/>
    </source>
</evidence>
<dbReference type="Proteomes" id="UP001230207">
    <property type="component" value="Unassembled WGS sequence"/>
</dbReference>
<evidence type="ECO:0000313" key="2">
    <source>
        <dbReference type="EMBL" id="MDQ0320258.1"/>
    </source>
</evidence>
<proteinExistence type="predicted"/>